<dbReference type="OrthoDB" id="76305at2759"/>
<dbReference type="RefSeq" id="XP_004362804.1">
    <property type="nucleotide sequence ID" value="XM_004362747.1"/>
</dbReference>
<evidence type="ECO:0008006" key="4">
    <source>
        <dbReference type="Google" id="ProtNLM"/>
    </source>
</evidence>
<organism evidence="2 3">
    <name type="scientific">Cavenderia fasciculata</name>
    <name type="common">Slime mold</name>
    <name type="synonym">Dictyostelium fasciculatum</name>
    <dbReference type="NCBI Taxonomy" id="261658"/>
    <lineage>
        <taxon>Eukaryota</taxon>
        <taxon>Amoebozoa</taxon>
        <taxon>Evosea</taxon>
        <taxon>Eumycetozoa</taxon>
        <taxon>Dictyostelia</taxon>
        <taxon>Acytosteliales</taxon>
        <taxon>Cavenderiaceae</taxon>
        <taxon>Cavenderia</taxon>
    </lineage>
</organism>
<sequence>MSTPTTAETYHQSFVKNKLIQLELEFEHHHFLLSLSYDRHIAITHLYRDRNNNKKKTMVSKAQIGLLATVIGVGGFIFYIHTDQQDARLKMRQAVIKDIEREKWKEVNRNQQKN</sequence>
<dbReference type="Pfam" id="PF15786">
    <property type="entry name" value="PET117"/>
    <property type="match status" value="1"/>
</dbReference>
<dbReference type="Proteomes" id="UP000007797">
    <property type="component" value="Unassembled WGS sequence"/>
</dbReference>
<gene>
    <name evidence="2" type="ORF">DFA_03198</name>
</gene>
<name>F4PGW9_CACFS</name>
<evidence type="ECO:0000313" key="3">
    <source>
        <dbReference type="Proteomes" id="UP000007797"/>
    </source>
</evidence>
<keyword evidence="1" id="KW-0812">Transmembrane</keyword>
<dbReference type="InterPro" id="IPR031568">
    <property type="entry name" value="Pet117"/>
</dbReference>
<evidence type="ECO:0000256" key="1">
    <source>
        <dbReference type="SAM" id="Phobius"/>
    </source>
</evidence>
<dbReference type="KEGG" id="dfa:DFA_03198"/>
<keyword evidence="3" id="KW-1185">Reference proteome</keyword>
<proteinExistence type="predicted"/>
<dbReference type="AlphaFoldDB" id="F4PGW9"/>
<keyword evidence="1" id="KW-0472">Membrane</keyword>
<accession>F4PGW9</accession>
<protein>
    <recommendedName>
        <fullName evidence="4">Transmembrane protein</fullName>
    </recommendedName>
</protein>
<evidence type="ECO:0000313" key="2">
    <source>
        <dbReference type="EMBL" id="EGG24953.1"/>
    </source>
</evidence>
<feature type="transmembrane region" description="Helical" evidence="1">
    <location>
        <begin position="62"/>
        <end position="82"/>
    </location>
</feature>
<dbReference type="EMBL" id="GL883006">
    <property type="protein sequence ID" value="EGG24953.1"/>
    <property type="molecule type" value="Genomic_DNA"/>
</dbReference>
<dbReference type="GeneID" id="14876620"/>
<keyword evidence="1" id="KW-1133">Transmembrane helix</keyword>
<reference evidence="3" key="1">
    <citation type="journal article" date="2011" name="Genome Res.">
        <title>Phylogeny-wide analysis of social amoeba genomes highlights ancient origins for complex intercellular communication.</title>
        <authorList>
            <person name="Heidel A.J."/>
            <person name="Lawal H.M."/>
            <person name="Felder M."/>
            <person name="Schilde C."/>
            <person name="Helps N.R."/>
            <person name="Tunggal B."/>
            <person name="Rivero F."/>
            <person name="John U."/>
            <person name="Schleicher M."/>
            <person name="Eichinger L."/>
            <person name="Platzer M."/>
            <person name="Noegel A.A."/>
            <person name="Schaap P."/>
            <person name="Gloeckner G."/>
        </authorList>
    </citation>
    <scope>NUCLEOTIDE SEQUENCE [LARGE SCALE GENOMIC DNA]</scope>
    <source>
        <strain evidence="3">SH3</strain>
    </source>
</reference>